<dbReference type="EMBL" id="CM001484">
    <property type="protein sequence ID" value="EIE98976.1"/>
    <property type="molecule type" value="Genomic_DNA"/>
</dbReference>
<dbReference type="STRING" id="928724.SacglDRAFT_02071"/>
<evidence type="ECO:0000313" key="6">
    <source>
        <dbReference type="Proteomes" id="UP000005087"/>
    </source>
</evidence>
<evidence type="ECO:0000259" key="4">
    <source>
        <dbReference type="Pfam" id="PF22725"/>
    </source>
</evidence>
<protein>
    <submittedName>
        <fullName evidence="5">Putative dehydrogenase</fullName>
    </submittedName>
</protein>
<dbReference type="InterPro" id="IPR050984">
    <property type="entry name" value="Gfo/Idh/MocA_domain"/>
</dbReference>
<reference evidence="5 6" key="1">
    <citation type="submission" date="2011-09" db="EMBL/GenBank/DDBJ databases">
        <authorList>
            <consortium name="US DOE Joint Genome Institute (JGI-PGF)"/>
            <person name="Lucas S."/>
            <person name="Han J."/>
            <person name="Lapidus A."/>
            <person name="Cheng J.-F."/>
            <person name="Goodwin L."/>
            <person name="Pitluck S."/>
            <person name="Peters L."/>
            <person name="Land M.L."/>
            <person name="Hauser L."/>
            <person name="Brambilla E."/>
            <person name="Klenk H.-P."/>
            <person name="Woyke T.J."/>
        </authorList>
    </citation>
    <scope>NUCLEOTIDE SEQUENCE [LARGE SCALE GENOMIC DNA]</scope>
    <source>
        <strain evidence="5 6">K62</strain>
    </source>
</reference>
<dbReference type="PANTHER" id="PTHR22604">
    <property type="entry name" value="OXIDOREDUCTASES"/>
    <property type="match status" value="1"/>
</dbReference>
<dbReference type="InterPro" id="IPR036291">
    <property type="entry name" value="NAD(P)-bd_dom_sf"/>
</dbReference>
<feature type="domain" description="Gfo/Idh/MocA-like oxidoreductase N-terminal" evidence="3">
    <location>
        <begin position="9"/>
        <end position="127"/>
    </location>
</feature>
<reference evidence="6" key="2">
    <citation type="submission" date="2012-01" db="EMBL/GenBank/DDBJ databases">
        <title>Noncontiguous Finished sequence of chromosome of Saccharomonospora glauca K62.</title>
        <authorList>
            <consortium name="US DOE Joint Genome Institute"/>
            <person name="Lucas S."/>
            <person name="Han J."/>
            <person name="Lapidus A."/>
            <person name="Cheng J.-F."/>
            <person name="Goodwin L."/>
            <person name="Pitluck S."/>
            <person name="Peters L."/>
            <person name="Mikhailova N."/>
            <person name="Held B."/>
            <person name="Detter J.C."/>
            <person name="Han C."/>
            <person name="Tapia R."/>
            <person name="Land M."/>
            <person name="Hauser L."/>
            <person name="Kyrpides N."/>
            <person name="Ivanova N."/>
            <person name="Pagani I."/>
            <person name="Brambilla E.-M."/>
            <person name="Klenk H.-P."/>
            <person name="Woyke T."/>
        </authorList>
    </citation>
    <scope>NUCLEOTIDE SEQUENCE [LARGE SCALE GENOMIC DNA]</scope>
    <source>
        <strain evidence="6">K62</strain>
    </source>
</reference>
<accession>I1D202</accession>
<sequence length="330" mass="36179">MNSANAPRLRMGVLGCADIAWRRTLPAMVANPSIDVVAIASRRAAKAAKFTARFGGRPITGYERLLDSPDVDAVYIPLPALMHAEWVETTLLAGKHVLVEKPMTASLADTARLLELAKERGLVLLENYMFLHHSQHAAVRALLDAGAIGEIRGFASDFTIPPKPEGDIRYQQDVGGGAFLDFGGYPVRAALHFLGHGLDVVGAVFRYDTVTNVVMSGSILLATTTGIPAQLSFGMEHSYRTHYELRGSTGRLFLDRAFTPPESYQPVVRIERQDYREERVLPPDHQFANVLAFFVDAVLEGVDLEPHHTGTLAQAELIDRIRDAASVQKI</sequence>
<evidence type="ECO:0000313" key="5">
    <source>
        <dbReference type="EMBL" id="EIE98976.1"/>
    </source>
</evidence>
<organism evidence="5 6">
    <name type="scientific">Saccharomonospora glauca K62</name>
    <dbReference type="NCBI Taxonomy" id="928724"/>
    <lineage>
        <taxon>Bacteria</taxon>
        <taxon>Bacillati</taxon>
        <taxon>Actinomycetota</taxon>
        <taxon>Actinomycetes</taxon>
        <taxon>Pseudonocardiales</taxon>
        <taxon>Pseudonocardiaceae</taxon>
        <taxon>Saccharomonospora</taxon>
    </lineage>
</organism>
<dbReference type="RefSeq" id="WP_005464196.1">
    <property type="nucleotide sequence ID" value="NZ_CM001484.1"/>
</dbReference>
<feature type="domain" description="GFO/IDH/MocA-like oxidoreductase" evidence="4">
    <location>
        <begin position="137"/>
        <end position="252"/>
    </location>
</feature>
<dbReference type="Pfam" id="PF01408">
    <property type="entry name" value="GFO_IDH_MocA"/>
    <property type="match status" value="1"/>
</dbReference>
<dbReference type="GO" id="GO:0016491">
    <property type="term" value="F:oxidoreductase activity"/>
    <property type="evidence" value="ECO:0007669"/>
    <property type="project" value="UniProtKB-KW"/>
</dbReference>
<gene>
    <name evidence="5" type="ORF">SacglDRAFT_02071</name>
</gene>
<dbReference type="GO" id="GO:0000166">
    <property type="term" value="F:nucleotide binding"/>
    <property type="evidence" value="ECO:0007669"/>
    <property type="project" value="InterPro"/>
</dbReference>
<dbReference type="AlphaFoldDB" id="I1D202"/>
<keyword evidence="2" id="KW-0560">Oxidoreductase</keyword>
<dbReference type="OrthoDB" id="9815825at2"/>
<dbReference type="SUPFAM" id="SSF55347">
    <property type="entry name" value="Glyceraldehyde-3-phosphate dehydrogenase-like, C-terminal domain"/>
    <property type="match status" value="1"/>
</dbReference>
<dbReference type="InterPro" id="IPR000683">
    <property type="entry name" value="Gfo/Idh/MocA-like_OxRdtase_N"/>
</dbReference>
<evidence type="ECO:0000256" key="2">
    <source>
        <dbReference type="ARBA" id="ARBA00023002"/>
    </source>
</evidence>
<dbReference type="PANTHER" id="PTHR22604:SF105">
    <property type="entry name" value="TRANS-1,2-DIHYDROBENZENE-1,2-DIOL DEHYDROGENASE"/>
    <property type="match status" value="1"/>
</dbReference>
<name>I1D202_9PSEU</name>
<evidence type="ECO:0000256" key="1">
    <source>
        <dbReference type="ARBA" id="ARBA00010928"/>
    </source>
</evidence>
<dbReference type="HOGENOM" id="CLU_023194_5_0_11"/>
<dbReference type="Proteomes" id="UP000005087">
    <property type="component" value="Chromosome"/>
</dbReference>
<proteinExistence type="inferred from homology"/>
<dbReference type="InterPro" id="IPR055170">
    <property type="entry name" value="GFO_IDH_MocA-like_dom"/>
</dbReference>
<dbReference type="SUPFAM" id="SSF51735">
    <property type="entry name" value="NAD(P)-binding Rossmann-fold domains"/>
    <property type="match status" value="1"/>
</dbReference>
<dbReference type="Gene3D" id="3.40.50.720">
    <property type="entry name" value="NAD(P)-binding Rossmann-like Domain"/>
    <property type="match status" value="1"/>
</dbReference>
<dbReference type="eggNOG" id="COG0673">
    <property type="taxonomic scope" value="Bacteria"/>
</dbReference>
<dbReference type="Pfam" id="PF22725">
    <property type="entry name" value="GFO_IDH_MocA_C3"/>
    <property type="match status" value="1"/>
</dbReference>
<dbReference type="Gene3D" id="3.30.360.10">
    <property type="entry name" value="Dihydrodipicolinate Reductase, domain 2"/>
    <property type="match status" value="1"/>
</dbReference>
<evidence type="ECO:0000259" key="3">
    <source>
        <dbReference type="Pfam" id="PF01408"/>
    </source>
</evidence>
<keyword evidence="6" id="KW-1185">Reference proteome</keyword>
<comment type="similarity">
    <text evidence="1">Belongs to the Gfo/Idh/MocA family.</text>
</comment>